<dbReference type="AlphaFoldDB" id="A0AAF0YWA7"/>
<evidence type="ECO:0000256" key="11">
    <source>
        <dbReference type="ARBA" id="ARBA00041373"/>
    </source>
</evidence>
<dbReference type="EC" id="1.11.1.24" evidence="3"/>
<dbReference type="KEGG" id="cpyr:CYJ47_02445"/>
<comment type="subunit">
    <text evidence="2">Monomer.</text>
</comment>
<keyword evidence="6 14" id="KW-0560">Oxidoreductase</keyword>
<proteinExistence type="inferred from homology"/>
<dbReference type="InterPro" id="IPR013766">
    <property type="entry name" value="Thioredoxin_domain"/>
</dbReference>
<comment type="function">
    <text evidence="1">Thiol-specific peroxidase that catalyzes the reduction of hydrogen peroxide and organic hydroperoxides to water and alcohols, respectively. Plays a role in cell protection against oxidative stress by detoxifying peroxides and as sensor of hydrogen peroxide-mediated signaling events.</text>
</comment>
<dbReference type="GO" id="GO:0008379">
    <property type="term" value="F:thioredoxin peroxidase activity"/>
    <property type="evidence" value="ECO:0007669"/>
    <property type="project" value="TreeGrafter"/>
</dbReference>
<dbReference type="GO" id="GO:0005737">
    <property type="term" value="C:cytoplasm"/>
    <property type="evidence" value="ECO:0007669"/>
    <property type="project" value="TreeGrafter"/>
</dbReference>
<evidence type="ECO:0000256" key="4">
    <source>
        <dbReference type="ARBA" id="ARBA00022559"/>
    </source>
</evidence>
<dbReference type="PANTHER" id="PTHR42801">
    <property type="entry name" value="THIOREDOXIN-DEPENDENT PEROXIDE REDUCTASE"/>
    <property type="match status" value="1"/>
</dbReference>
<protein>
    <recommendedName>
        <fullName evidence="3">thioredoxin-dependent peroxiredoxin</fullName>
        <ecNumber evidence="3">1.11.1.24</ecNumber>
    </recommendedName>
    <alternativeName>
        <fullName evidence="11">Bacterioferritin comigratory protein</fullName>
    </alternativeName>
    <alternativeName>
        <fullName evidence="9">Thioredoxin peroxidase</fullName>
    </alternativeName>
</protein>
<evidence type="ECO:0000313" key="15">
    <source>
        <dbReference type="Proteomes" id="UP000234560"/>
    </source>
</evidence>
<dbReference type="CDD" id="cd03017">
    <property type="entry name" value="PRX_BCP"/>
    <property type="match status" value="1"/>
</dbReference>
<comment type="catalytic activity">
    <reaction evidence="12">
        <text>a hydroperoxide + [thioredoxin]-dithiol = an alcohol + [thioredoxin]-disulfide + H2O</text>
        <dbReference type="Rhea" id="RHEA:62620"/>
        <dbReference type="Rhea" id="RHEA-COMP:10698"/>
        <dbReference type="Rhea" id="RHEA-COMP:10700"/>
        <dbReference type="ChEBI" id="CHEBI:15377"/>
        <dbReference type="ChEBI" id="CHEBI:29950"/>
        <dbReference type="ChEBI" id="CHEBI:30879"/>
        <dbReference type="ChEBI" id="CHEBI:35924"/>
        <dbReference type="ChEBI" id="CHEBI:50058"/>
        <dbReference type="EC" id="1.11.1.24"/>
    </reaction>
</comment>
<evidence type="ECO:0000256" key="7">
    <source>
        <dbReference type="ARBA" id="ARBA00023157"/>
    </source>
</evidence>
<evidence type="ECO:0000256" key="6">
    <source>
        <dbReference type="ARBA" id="ARBA00023002"/>
    </source>
</evidence>
<dbReference type="FunFam" id="3.40.30.10:FF:000007">
    <property type="entry name" value="Thioredoxin-dependent thiol peroxidase"/>
    <property type="match status" value="1"/>
</dbReference>
<evidence type="ECO:0000313" key="14">
    <source>
        <dbReference type="EMBL" id="WOT02653.1"/>
    </source>
</evidence>
<reference evidence="14" key="2">
    <citation type="submission" date="2023-10" db="EMBL/GenBank/DDBJ databases">
        <authorList>
            <person name="Choi B."/>
        </authorList>
    </citation>
    <scope>NUCLEOTIDE SEQUENCE</scope>
    <source>
        <strain evidence="14">UMB0763</strain>
    </source>
</reference>
<reference evidence="14" key="1">
    <citation type="submission" date="2017-12" db="EMBL/GenBank/DDBJ databases">
        <authorList>
            <person name="Thomas-White K."/>
            <person name="Wolfe A.J."/>
        </authorList>
    </citation>
    <scope>NUCLEOTIDE SEQUENCE</scope>
    <source>
        <strain evidence="14">UMB0763</strain>
    </source>
</reference>
<dbReference type="Gene3D" id="3.40.30.10">
    <property type="entry name" value="Glutaredoxin"/>
    <property type="match status" value="1"/>
</dbReference>
<keyword evidence="4 14" id="KW-0575">Peroxidase</keyword>
<dbReference type="InterPro" id="IPR000866">
    <property type="entry name" value="AhpC/TSA"/>
</dbReference>
<dbReference type="PROSITE" id="PS51352">
    <property type="entry name" value="THIOREDOXIN_2"/>
    <property type="match status" value="1"/>
</dbReference>
<keyword evidence="7" id="KW-1015">Disulfide bond</keyword>
<organism evidence="14 15">
    <name type="scientific">Corynebacterium pyruviciproducens</name>
    <dbReference type="NCBI Taxonomy" id="598660"/>
    <lineage>
        <taxon>Bacteria</taxon>
        <taxon>Bacillati</taxon>
        <taxon>Actinomycetota</taxon>
        <taxon>Actinomycetes</taxon>
        <taxon>Mycobacteriales</taxon>
        <taxon>Corynebacteriaceae</taxon>
        <taxon>Corynebacterium</taxon>
    </lineage>
</organism>
<evidence type="ECO:0000256" key="9">
    <source>
        <dbReference type="ARBA" id="ARBA00032824"/>
    </source>
</evidence>
<evidence type="ECO:0000256" key="10">
    <source>
        <dbReference type="ARBA" id="ARBA00038489"/>
    </source>
</evidence>
<dbReference type="NCBIfam" id="NF006960">
    <property type="entry name" value="PRK09437.1"/>
    <property type="match status" value="1"/>
</dbReference>
<evidence type="ECO:0000256" key="3">
    <source>
        <dbReference type="ARBA" id="ARBA00013017"/>
    </source>
</evidence>
<sequence length="150" mass="16664">MTKRLEKGDKAPQFTLTDAEGVSVTVPPATGKVIVYFYPRANTPGCTTEACDFRDNIESLGLPVLGISPDKPEKLEKFISDHGLNFTLLSDPDHAVAEAYGAYGEKNRYGKVSMGIIRSTFYVVDGIVEKPWYNVRAKGHVERIRRDLDL</sequence>
<evidence type="ECO:0000256" key="5">
    <source>
        <dbReference type="ARBA" id="ARBA00022862"/>
    </source>
</evidence>
<dbReference type="GO" id="GO:0045454">
    <property type="term" value="P:cell redox homeostasis"/>
    <property type="evidence" value="ECO:0007669"/>
    <property type="project" value="TreeGrafter"/>
</dbReference>
<dbReference type="Proteomes" id="UP000234560">
    <property type="component" value="Chromosome"/>
</dbReference>
<feature type="domain" description="Thioredoxin" evidence="13">
    <location>
        <begin position="5"/>
        <end position="150"/>
    </location>
</feature>
<dbReference type="InterPro" id="IPR036249">
    <property type="entry name" value="Thioredoxin-like_sf"/>
</dbReference>
<keyword evidence="5" id="KW-0049">Antioxidant</keyword>
<comment type="similarity">
    <text evidence="10">Belongs to the peroxiredoxin family. BCP/PrxQ subfamily.</text>
</comment>
<dbReference type="Pfam" id="PF00578">
    <property type="entry name" value="AhpC-TSA"/>
    <property type="match status" value="1"/>
</dbReference>
<dbReference type="PANTHER" id="PTHR42801:SF4">
    <property type="entry name" value="AHPC_TSA FAMILY PROTEIN"/>
    <property type="match status" value="1"/>
</dbReference>
<keyword evidence="8" id="KW-0676">Redox-active center</keyword>
<dbReference type="EMBL" id="CP136958">
    <property type="protein sequence ID" value="WOT02653.1"/>
    <property type="molecule type" value="Genomic_DNA"/>
</dbReference>
<evidence type="ECO:0000259" key="13">
    <source>
        <dbReference type="PROSITE" id="PS51352"/>
    </source>
</evidence>
<evidence type="ECO:0000256" key="2">
    <source>
        <dbReference type="ARBA" id="ARBA00011245"/>
    </source>
</evidence>
<dbReference type="RefSeq" id="WP_101679421.1">
    <property type="nucleotide sequence ID" value="NZ_CP136958.1"/>
</dbReference>
<name>A0AAF0YWA7_9CORY</name>
<dbReference type="SUPFAM" id="SSF52833">
    <property type="entry name" value="Thioredoxin-like"/>
    <property type="match status" value="1"/>
</dbReference>
<accession>A0AAF0YWA7</accession>
<gene>
    <name evidence="14" type="primary">bcp</name>
    <name evidence="14" type="ORF">CYJ47_02445</name>
</gene>
<dbReference type="InterPro" id="IPR050924">
    <property type="entry name" value="Peroxiredoxin_BCP/PrxQ"/>
</dbReference>
<evidence type="ECO:0000256" key="8">
    <source>
        <dbReference type="ARBA" id="ARBA00023284"/>
    </source>
</evidence>
<evidence type="ECO:0000256" key="12">
    <source>
        <dbReference type="ARBA" id="ARBA00049091"/>
    </source>
</evidence>
<evidence type="ECO:0000256" key="1">
    <source>
        <dbReference type="ARBA" id="ARBA00003330"/>
    </source>
</evidence>
<dbReference type="GO" id="GO:0034599">
    <property type="term" value="P:cellular response to oxidative stress"/>
    <property type="evidence" value="ECO:0007669"/>
    <property type="project" value="TreeGrafter"/>
</dbReference>